<dbReference type="KEGG" id="kyr:CVV65_06495"/>
<dbReference type="InterPro" id="IPR003735">
    <property type="entry name" value="Metal_Tscrpt_repr"/>
</dbReference>
<protein>
    <submittedName>
        <fullName evidence="1">Transcriptional regulator</fullName>
    </submittedName>
</protein>
<dbReference type="InterPro" id="IPR038390">
    <property type="entry name" value="Metal_Tscrpt_repr_sf"/>
</dbReference>
<dbReference type="CDD" id="cd10148">
    <property type="entry name" value="CsoR-like_DUF156"/>
    <property type="match status" value="1"/>
</dbReference>
<dbReference type="Pfam" id="PF02583">
    <property type="entry name" value="Trns_repr_metal"/>
    <property type="match status" value="1"/>
</dbReference>
<dbReference type="EMBL" id="CP024955">
    <property type="protein sequence ID" value="ATY84637.1"/>
    <property type="molecule type" value="Genomic_DNA"/>
</dbReference>
<dbReference type="PANTHER" id="PTHR33677">
    <property type="entry name" value="TRANSCRIPTIONAL REPRESSOR FRMR-RELATED"/>
    <property type="match status" value="1"/>
</dbReference>
<dbReference type="Proteomes" id="UP000231932">
    <property type="component" value="Chromosome"/>
</dbReference>
<dbReference type="GO" id="GO:0046872">
    <property type="term" value="F:metal ion binding"/>
    <property type="evidence" value="ECO:0007669"/>
    <property type="project" value="InterPro"/>
</dbReference>
<evidence type="ECO:0000313" key="1">
    <source>
        <dbReference type="EMBL" id="ATY84637.1"/>
    </source>
</evidence>
<sequence length="90" mass="10077">MHGYADVKDELIQRLRRIEGQVRGVQKMIEDDRYCVDILTQLAAIRAAANKVALTVLEAHTRGCVTRAIQSNGGEEAITELMEAVEFFTK</sequence>
<reference evidence="2" key="1">
    <citation type="submission" date="2017-11" db="EMBL/GenBank/DDBJ databases">
        <title>Complete Genome Sequence of Kyrpidia sp. Strain EA-1, a thermophilic, hydrogen-oxidizing Bacterium, isolated from the Azores.</title>
        <authorList>
            <person name="Reiner J.E."/>
            <person name="Lapp C.J."/>
            <person name="Bunk B."/>
            <person name="Gescher J."/>
        </authorList>
    </citation>
    <scope>NUCLEOTIDE SEQUENCE [LARGE SCALE GENOMIC DNA]</scope>
    <source>
        <strain evidence="2">EA-1</strain>
    </source>
</reference>
<accession>A0A2K8N764</accession>
<dbReference type="AlphaFoldDB" id="A0A2K8N764"/>
<organism evidence="1 2">
    <name type="scientific">Kyrpidia spormannii</name>
    <dbReference type="NCBI Taxonomy" id="2055160"/>
    <lineage>
        <taxon>Bacteria</taxon>
        <taxon>Bacillati</taxon>
        <taxon>Bacillota</taxon>
        <taxon>Bacilli</taxon>
        <taxon>Bacillales</taxon>
        <taxon>Alicyclobacillaceae</taxon>
        <taxon>Kyrpidia</taxon>
    </lineage>
</organism>
<dbReference type="GO" id="GO:0045892">
    <property type="term" value="P:negative regulation of DNA-templated transcription"/>
    <property type="evidence" value="ECO:0007669"/>
    <property type="project" value="UniProtKB-ARBA"/>
</dbReference>
<dbReference type="PANTHER" id="PTHR33677:SF3">
    <property type="entry name" value="COPPER-SENSING TRANSCRIPTIONAL REPRESSOR RICR"/>
    <property type="match status" value="1"/>
</dbReference>
<evidence type="ECO:0000313" key="2">
    <source>
        <dbReference type="Proteomes" id="UP000231932"/>
    </source>
</evidence>
<gene>
    <name evidence="1" type="ORF">CVV65_06495</name>
</gene>
<dbReference type="Gene3D" id="1.20.58.1000">
    <property type="entry name" value="Metal-sensitive repressor, helix protomer"/>
    <property type="match status" value="1"/>
</dbReference>
<dbReference type="OrthoDB" id="9811244at2"/>
<name>A0A2K8N764_9BACL</name>
<dbReference type="GO" id="GO:0003677">
    <property type="term" value="F:DNA binding"/>
    <property type="evidence" value="ECO:0007669"/>
    <property type="project" value="InterPro"/>
</dbReference>
<keyword evidence="2" id="KW-1185">Reference proteome</keyword>
<dbReference type="RefSeq" id="WP_013075952.1">
    <property type="nucleotide sequence ID" value="NZ_CP024955.1"/>
</dbReference>
<proteinExistence type="predicted"/>